<dbReference type="SMART" id="SM00606">
    <property type="entry name" value="CBD_IV"/>
    <property type="match status" value="1"/>
</dbReference>
<dbReference type="CDD" id="cd04080">
    <property type="entry name" value="CBM6_cellulase-like"/>
    <property type="match status" value="1"/>
</dbReference>
<dbReference type="Gene3D" id="2.60.120.200">
    <property type="match status" value="1"/>
</dbReference>
<comment type="similarity">
    <text evidence="1">Belongs to the glycosyl hydrolase 16 family.</text>
</comment>
<dbReference type="EC" id="3.2.1.73" evidence="6"/>
<dbReference type="Pfam" id="PF03422">
    <property type="entry name" value="CBM_6"/>
    <property type="match status" value="1"/>
</dbReference>
<dbReference type="PANTHER" id="PTHR10963">
    <property type="entry name" value="GLYCOSYL HYDROLASE-RELATED"/>
    <property type="match status" value="1"/>
</dbReference>
<dbReference type="SUPFAM" id="SSF49785">
    <property type="entry name" value="Galactose-binding domain-like"/>
    <property type="match status" value="1"/>
</dbReference>
<dbReference type="STRING" id="1216006.VA7868_01246"/>
<dbReference type="Proteomes" id="UP000184608">
    <property type="component" value="Unassembled WGS sequence"/>
</dbReference>
<dbReference type="InterPro" id="IPR005084">
    <property type="entry name" value="CBM6"/>
</dbReference>
<keyword evidence="6" id="KW-0378">Hydrolase</keyword>
<feature type="domain" description="CBM6" evidence="4">
    <location>
        <begin position="272"/>
        <end position="394"/>
    </location>
</feature>
<dbReference type="Gene3D" id="2.60.120.260">
    <property type="entry name" value="Galactose-binding domain-like"/>
    <property type="match status" value="1"/>
</dbReference>
<feature type="signal peptide" evidence="3">
    <location>
        <begin position="1"/>
        <end position="22"/>
    </location>
</feature>
<dbReference type="GO" id="GO:0042972">
    <property type="term" value="F:licheninase activity"/>
    <property type="evidence" value="ECO:0007669"/>
    <property type="project" value="UniProtKB-EC"/>
</dbReference>
<sequence length="396" mass="44306">MKKLNKTLVLVGCAAFSQSALSANWQLVWHDEFTNSIGPDWVFETGNGASGWGNNELEYYQRENATVENGNLVITAKKQNSHGFKYTSARMKTQGLQSFKYGKIEARIKLPNGSGLWPAFWMLGRNIDSVSWPYCGEIDIMEHVNNESQTHGTIHWQADKYANYTGHSFNIDVTQYHTYTVEWDKGEIRWYVDGTMYHVANILNNINGTDEFHKEFFILFNLAVGGNWPGFNIDDSKMPAKMYVDYVRVYQDKNNTSSSHSGNNGGGSSFSKTIQAENYSSMKGVGTQDTSDTGGGKNVGWIDTGDWMAFNNIKIPATGDYLVEYRVASAEGGAKLSLDHSSGATVLGYLDIGSTGGWQNWKTISHRVHINAGTYNFGIYAQKGGFNLNWWKIKKL</sequence>
<accession>A0A1M5XQ78</accession>
<feature type="chain" id="PRO_5013291151" evidence="3">
    <location>
        <begin position="23"/>
        <end position="396"/>
    </location>
</feature>
<evidence type="ECO:0000313" key="7">
    <source>
        <dbReference type="Proteomes" id="UP000184608"/>
    </source>
</evidence>
<evidence type="ECO:0000256" key="2">
    <source>
        <dbReference type="ARBA" id="ARBA00022729"/>
    </source>
</evidence>
<dbReference type="InterPro" id="IPR008979">
    <property type="entry name" value="Galactose-bd-like_sf"/>
</dbReference>
<dbReference type="OrthoDB" id="9809583at2"/>
<name>A0A1M5XQ78_9VIBR</name>
<dbReference type="InterPro" id="IPR000757">
    <property type="entry name" value="Beta-glucanase-like"/>
</dbReference>
<dbReference type="InterPro" id="IPR006584">
    <property type="entry name" value="Cellulose-bd_IV"/>
</dbReference>
<dbReference type="GO" id="GO:0005975">
    <property type="term" value="P:carbohydrate metabolic process"/>
    <property type="evidence" value="ECO:0007669"/>
    <property type="project" value="InterPro"/>
</dbReference>
<dbReference type="SUPFAM" id="SSF49899">
    <property type="entry name" value="Concanavalin A-like lectins/glucanases"/>
    <property type="match status" value="1"/>
</dbReference>
<dbReference type="EMBL" id="FQXZ01000013">
    <property type="protein sequence ID" value="SHI01678.1"/>
    <property type="molecule type" value="Genomic_DNA"/>
</dbReference>
<dbReference type="AlphaFoldDB" id="A0A1M5XQ78"/>
<reference evidence="6 7" key="1">
    <citation type="submission" date="2016-11" db="EMBL/GenBank/DDBJ databases">
        <authorList>
            <person name="Jaros S."/>
            <person name="Januszkiewicz K."/>
            <person name="Wedrychowicz H."/>
        </authorList>
    </citation>
    <scope>NUCLEOTIDE SEQUENCE [LARGE SCALE GENOMIC DNA]</scope>
    <source>
        <strain evidence="6 7">CECT 7868</strain>
    </source>
</reference>
<evidence type="ECO:0000259" key="4">
    <source>
        <dbReference type="PROSITE" id="PS51175"/>
    </source>
</evidence>
<feature type="domain" description="GH16" evidence="5">
    <location>
        <begin position="31"/>
        <end position="255"/>
    </location>
</feature>
<dbReference type="PROSITE" id="PS51175">
    <property type="entry name" value="CBM6"/>
    <property type="match status" value="1"/>
</dbReference>
<dbReference type="RefSeq" id="WP_073603000.1">
    <property type="nucleotide sequence ID" value="NZ_FQXZ01000013.1"/>
</dbReference>
<keyword evidence="7" id="KW-1185">Reference proteome</keyword>
<evidence type="ECO:0000256" key="1">
    <source>
        <dbReference type="ARBA" id="ARBA00006865"/>
    </source>
</evidence>
<dbReference type="InterPro" id="IPR050546">
    <property type="entry name" value="Glycosyl_Hydrlase_16"/>
</dbReference>
<dbReference type="PANTHER" id="PTHR10963:SF55">
    <property type="entry name" value="GLYCOSIDE HYDROLASE FAMILY 16 PROTEIN"/>
    <property type="match status" value="1"/>
</dbReference>
<dbReference type="InterPro" id="IPR013320">
    <property type="entry name" value="ConA-like_dom_sf"/>
</dbReference>
<protein>
    <submittedName>
        <fullName evidence="6">Beta-glucanase</fullName>
        <ecNumber evidence="6">3.2.1.73</ecNumber>
    </submittedName>
</protein>
<organism evidence="6 7">
    <name type="scientific">Vibrio aerogenes CECT 7868</name>
    <dbReference type="NCBI Taxonomy" id="1216006"/>
    <lineage>
        <taxon>Bacteria</taxon>
        <taxon>Pseudomonadati</taxon>
        <taxon>Pseudomonadota</taxon>
        <taxon>Gammaproteobacteria</taxon>
        <taxon>Vibrionales</taxon>
        <taxon>Vibrionaceae</taxon>
        <taxon>Vibrio</taxon>
    </lineage>
</organism>
<evidence type="ECO:0000259" key="5">
    <source>
        <dbReference type="PROSITE" id="PS51762"/>
    </source>
</evidence>
<evidence type="ECO:0000256" key="3">
    <source>
        <dbReference type="SAM" id="SignalP"/>
    </source>
</evidence>
<keyword evidence="2 3" id="KW-0732">Signal</keyword>
<proteinExistence type="inferred from homology"/>
<dbReference type="GO" id="GO:0030246">
    <property type="term" value="F:carbohydrate binding"/>
    <property type="evidence" value="ECO:0007669"/>
    <property type="project" value="InterPro"/>
</dbReference>
<gene>
    <name evidence="6" type="primary">bglA</name>
    <name evidence="6" type="ORF">VA7868_01246</name>
</gene>
<keyword evidence="6" id="KW-0326">Glycosidase</keyword>
<dbReference type="CDD" id="cd08023">
    <property type="entry name" value="GH16_laminarinase_like"/>
    <property type="match status" value="1"/>
</dbReference>
<dbReference type="PROSITE" id="PS51762">
    <property type="entry name" value="GH16_2"/>
    <property type="match status" value="1"/>
</dbReference>
<dbReference type="Pfam" id="PF00722">
    <property type="entry name" value="Glyco_hydro_16"/>
    <property type="match status" value="1"/>
</dbReference>
<evidence type="ECO:0000313" key="6">
    <source>
        <dbReference type="EMBL" id="SHI01678.1"/>
    </source>
</evidence>